<reference evidence="7 8" key="1">
    <citation type="submission" date="2023-04" db="EMBL/GenBank/DDBJ databases">
        <title>Bacteroides pacosi sp. nov., isolated from the fecal material of an alpaca.</title>
        <authorList>
            <person name="Miller S."/>
            <person name="Hendry M."/>
            <person name="King J."/>
            <person name="Sankaranarayanan K."/>
            <person name="Lawson P.A."/>
        </authorList>
    </citation>
    <scope>NUCLEOTIDE SEQUENCE [LARGE SCALE GENOMIC DNA]</scope>
    <source>
        <strain evidence="7 8">A2-P53</strain>
    </source>
</reference>
<protein>
    <submittedName>
        <fullName evidence="7">TlpA disulfide reductase family protein</fullName>
    </submittedName>
</protein>
<evidence type="ECO:0000313" key="7">
    <source>
        <dbReference type="EMBL" id="MDY7259598.1"/>
    </source>
</evidence>
<dbReference type="EMBL" id="JARZAK010000013">
    <property type="protein sequence ID" value="MDY7259598.1"/>
    <property type="molecule type" value="Genomic_DNA"/>
</dbReference>
<dbReference type="Gene3D" id="3.40.30.10">
    <property type="entry name" value="Glutaredoxin"/>
    <property type="match status" value="1"/>
</dbReference>
<comment type="subcellular location">
    <subcellularLocation>
        <location evidence="1">Cell envelope</location>
    </subcellularLocation>
</comment>
<dbReference type="CDD" id="cd02966">
    <property type="entry name" value="TlpA_like_family"/>
    <property type="match status" value="1"/>
</dbReference>
<name>A0ABU5HVH7_9BACE</name>
<dbReference type="InterPro" id="IPR013766">
    <property type="entry name" value="Thioredoxin_domain"/>
</dbReference>
<dbReference type="PROSITE" id="PS00194">
    <property type="entry name" value="THIOREDOXIN_1"/>
    <property type="match status" value="1"/>
</dbReference>
<dbReference type="PANTHER" id="PTHR42852">
    <property type="entry name" value="THIOL:DISULFIDE INTERCHANGE PROTEIN DSBE"/>
    <property type="match status" value="1"/>
</dbReference>
<dbReference type="SUPFAM" id="SSF52833">
    <property type="entry name" value="Thioredoxin-like"/>
    <property type="match status" value="1"/>
</dbReference>
<keyword evidence="8" id="KW-1185">Reference proteome</keyword>
<dbReference type="InterPro" id="IPR050553">
    <property type="entry name" value="Thioredoxin_ResA/DsbE_sf"/>
</dbReference>
<feature type="domain" description="Thioredoxin" evidence="6">
    <location>
        <begin position="263"/>
        <end position="398"/>
    </location>
</feature>
<dbReference type="InterPro" id="IPR017937">
    <property type="entry name" value="Thioredoxin_CS"/>
</dbReference>
<dbReference type="InterPro" id="IPR000866">
    <property type="entry name" value="AhpC/TSA"/>
</dbReference>
<accession>A0ABU5HVH7</accession>
<keyword evidence="4" id="KW-0676">Redox-active center</keyword>
<evidence type="ECO:0000256" key="3">
    <source>
        <dbReference type="ARBA" id="ARBA00023157"/>
    </source>
</evidence>
<keyword evidence="2" id="KW-0201">Cytochrome c-type biogenesis</keyword>
<dbReference type="Pfam" id="PF00578">
    <property type="entry name" value="AhpC-TSA"/>
    <property type="match status" value="1"/>
</dbReference>
<sequence length="398" mass="45448">MRNRIMILCTFCAIAIFSSAQEKYSIKGIANEELNNQLLYLCLMGEGDEKNAKEVVLDSTTVEKGKFSFSGVYQMPDIAIIKDMDGETYPLILEKGKISVNTTTNERGGTPLNDSLNIALNRMQLIMDNMVKTSEDIYKLMTGMKPEEFADKMVNDTAFRAKYDKIEKKFLAQMDSVSHCIRDYKNSIVGIYLFSIGGMMMPFEDMEILMKEASPMFSQNNLVRNIVEKKNQAQLRMKAEVEKKMTPEQREEQKKRKEMDAKIKIGERFPDAKVKDNTGNMKLLSDYVGKGKYVLIDFWASWCGPCRHEMPNVKAAYEKYASKGFEVISISTDRKLKPWRAAIEELGMNWTQLLDVDAGDVYGIYAIPRTFLVDPTGIVIDRNLRGEKLEEALSKLFE</sequence>
<feature type="chain" id="PRO_5045844200" evidence="5">
    <location>
        <begin position="21"/>
        <end position="398"/>
    </location>
</feature>
<comment type="caution">
    <text evidence="7">The sequence shown here is derived from an EMBL/GenBank/DDBJ whole genome shotgun (WGS) entry which is preliminary data.</text>
</comment>
<feature type="signal peptide" evidence="5">
    <location>
        <begin position="1"/>
        <end position="20"/>
    </location>
</feature>
<dbReference type="Pfam" id="PF14289">
    <property type="entry name" value="DUF4369"/>
    <property type="match status" value="1"/>
</dbReference>
<keyword evidence="5" id="KW-0732">Signal</keyword>
<dbReference type="PANTHER" id="PTHR42852:SF6">
    <property type="entry name" value="THIOL:DISULFIDE INTERCHANGE PROTEIN DSBE"/>
    <property type="match status" value="1"/>
</dbReference>
<organism evidence="7 8">
    <name type="scientific">Bacteroides vicugnae</name>
    <dbReference type="NCBI Taxonomy" id="3037989"/>
    <lineage>
        <taxon>Bacteria</taxon>
        <taxon>Pseudomonadati</taxon>
        <taxon>Bacteroidota</taxon>
        <taxon>Bacteroidia</taxon>
        <taxon>Bacteroidales</taxon>
        <taxon>Bacteroidaceae</taxon>
        <taxon>Bacteroides</taxon>
    </lineage>
</organism>
<evidence type="ECO:0000313" key="8">
    <source>
        <dbReference type="Proteomes" id="UP001292913"/>
    </source>
</evidence>
<gene>
    <name evidence="7" type="ORF">QHG74_17970</name>
</gene>
<evidence type="ECO:0000256" key="1">
    <source>
        <dbReference type="ARBA" id="ARBA00004196"/>
    </source>
</evidence>
<dbReference type="InterPro" id="IPR036249">
    <property type="entry name" value="Thioredoxin-like_sf"/>
</dbReference>
<dbReference type="InterPro" id="IPR025380">
    <property type="entry name" value="DUF4369"/>
</dbReference>
<evidence type="ECO:0000256" key="5">
    <source>
        <dbReference type="SAM" id="SignalP"/>
    </source>
</evidence>
<evidence type="ECO:0000259" key="6">
    <source>
        <dbReference type="PROSITE" id="PS51352"/>
    </source>
</evidence>
<evidence type="ECO:0000256" key="4">
    <source>
        <dbReference type="ARBA" id="ARBA00023284"/>
    </source>
</evidence>
<evidence type="ECO:0000256" key="2">
    <source>
        <dbReference type="ARBA" id="ARBA00022748"/>
    </source>
</evidence>
<dbReference type="RefSeq" id="WP_258979268.1">
    <property type="nucleotide sequence ID" value="NZ_JARZAK010000013.1"/>
</dbReference>
<dbReference type="PROSITE" id="PS51352">
    <property type="entry name" value="THIOREDOXIN_2"/>
    <property type="match status" value="1"/>
</dbReference>
<keyword evidence="3" id="KW-1015">Disulfide bond</keyword>
<proteinExistence type="predicted"/>
<dbReference type="Proteomes" id="UP001292913">
    <property type="component" value="Unassembled WGS sequence"/>
</dbReference>